<feature type="domain" description="C-type lectin" evidence="5">
    <location>
        <begin position="235"/>
        <end position="353"/>
    </location>
</feature>
<dbReference type="GO" id="GO:0008083">
    <property type="term" value="F:growth factor activity"/>
    <property type="evidence" value="ECO:0007669"/>
    <property type="project" value="TreeGrafter"/>
</dbReference>
<sequence length="582" mass="64146">MSTTVFLCDLGCLSPGQSQQLVTGIFDPCYFWPGSVYAGSGMCFQLVDQLANFTESQKACQSDGATLAELRTQQQIDTASNLSYGITGDAGNPCDVYLPGGDYYENSCFLADTKPRTLQEAKLFCAKRDAYLVELKNQTFITYMKQFTHWNFGPASAIWLGLTLKYYTFVWSSTGEKVSASNWLNGTTPTEQLSPDAAVVMNGTLDWTWQVVAPSLLAGLVCQRDLSKECSGVFSSGRCLNMYLGPKGWLDAKAACLAKGAYLAEPKTEVLGRTVEKYVIDTPNVDRAYLGATDLEEGVFVWQYSKQLLSDTYTAWNLGEPNNYDGLEHCLEIVIPLGWNDQDPNDQRSYICENVIPVYIHSYVIVLPRDGWANSIPNMRAMLSLASFPSEQGHNYVEILVFPTGDLHTISLFRNEAYHYAINANGITLDGDGFQQKYVSVRSSAHLDVHFFLWSVGQRYACSSLVFEAAASEGSNTFFSNPGNMDNNLDEPISLDLALSTDTGDATFILNNEGIQIGKLISLSTTMTERYQTLYVESIPGPSPPQVVQSTGPASVFRFGKQVRQHYGTITISTAFATPPPQ</sequence>
<protein>
    <recommendedName>
        <fullName evidence="5">C-type lectin domain-containing protein</fullName>
    </recommendedName>
</protein>
<dbReference type="InterPro" id="IPR016187">
    <property type="entry name" value="CTDL_fold"/>
</dbReference>
<dbReference type="AlphaFoldDB" id="A0A433U0J1"/>
<dbReference type="Proteomes" id="UP000271974">
    <property type="component" value="Unassembled WGS sequence"/>
</dbReference>
<organism evidence="6 7">
    <name type="scientific">Elysia chlorotica</name>
    <name type="common">Eastern emerald elysia</name>
    <name type="synonym">Sea slug</name>
    <dbReference type="NCBI Taxonomy" id="188477"/>
    <lineage>
        <taxon>Eukaryota</taxon>
        <taxon>Metazoa</taxon>
        <taxon>Spiralia</taxon>
        <taxon>Lophotrochozoa</taxon>
        <taxon>Mollusca</taxon>
        <taxon>Gastropoda</taxon>
        <taxon>Heterobranchia</taxon>
        <taxon>Euthyneura</taxon>
        <taxon>Panpulmonata</taxon>
        <taxon>Sacoglossa</taxon>
        <taxon>Placobranchoidea</taxon>
        <taxon>Plakobranchidae</taxon>
        <taxon>Elysia</taxon>
    </lineage>
</organism>
<evidence type="ECO:0000256" key="3">
    <source>
        <dbReference type="ARBA" id="ARBA00022729"/>
    </source>
</evidence>
<reference evidence="6 7" key="1">
    <citation type="submission" date="2019-01" db="EMBL/GenBank/DDBJ databases">
        <title>A draft genome assembly of the solar-powered sea slug Elysia chlorotica.</title>
        <authorList>
            <person name="Cai H."/>
            <person name="Li Q."/>
            <person name="Fang X."/>
            <person name="Li J."/>
            <person name="Curtis N.E."/>
            <person name="Altenburger A."/>
            <person name="Shibata T."/>
            <person name="Feng M."/>
            <person name="Maeda T."/>
            <person name="Schwartz J.A."/>
            <person name="Shigenobu S."/>
            <person name="Lundholm N."/>
            <person name="Nishiyama T."/>
            <person name="Yang H."/>
            <person name="Hasebe M."/>
            <person name="Li S."/>
            <person name="Pierce S.K."/>
            <person name="Wang J."/>
        </authorList>
    </citation>
    <scope>NUCLEOTIDE SEQUENCE [LARGE SCALE GENOMIC DNA]</scope>
    <source>
        <strain evidence="6">EC2010</strain>
        <tissue evidence="6">Whole organism of an adult</tissue>
    </source>
</reference>
<keyword evidence="2" id="KW-0964">Secreted</keyword>
<keyword evidence="3" id="KW-0732">Signal</keyword>
<evidence type="ECO:0000256" key="1">
    <source>
        <dbReference type="ARBA" id="ARBA00004613"/>
    </source>
</evidence>
<dbReference type="CDD" id="cd00037">
    <property type="entry name" value="CLECT"/>
    <property type="match status" value="1"/>
</dbReference>
<keyword evidence="4" id="KW-0430">Lectin</keyword>
<accession>A0A433U0J1</accession>
<feature type="domain" description="C-type lectin" evidence="5">
    <location>
        <begin position="104"/>
        <end position="223"/>
    </location>
</feature>
<comment type="subcellular location">
    <subcellularLocation>
        <location evidence="1">Secreted</location>
    </subcellularLocation>
</comment>
<dbReference type="OrthoDB" id="6142940at2759"/>
<proteinExistence type="predicted"/>
<dbReference type="GO" id="GO:0030246">
    <property type="term" value="F:carbohydrate binding"/>
    <property type="evidence" value="ECO:0007669"/>
    <property type="project" value="UniProtKB-KW"/>
</dbReference>
<name>A0A433U0J1_ELYCH</name>
<dbReference type="Gene3D" id="3.10.100.10">
    <property type="entry name" value="Mannose-Binding Protein A, subunit A"/>
    <property type="match status" value="2"/>
</dbReference>
<evidence type="ECO:0000259" key="5">
    <source>
        <dbReference type="PROSITE" id="PS50041"/>
    </source>
</evidence>
<dbReference type="SMART" id="SM00034">
    <property type="entry name" value="CLECT"/>
    <property type="match status" value="2"/>
</dbReference>
<dbReference type="Pfam" id="PF00059">
    <property type="entry name" value="Lectin_C"/>
    <property type="match status" value="2"/>
</dbReference>
<comment type="caution">
    <text evidence="6">The sequence shown here is derived from an EMBL/GenBank/DDBJ whole genome shotgun (WGS) entry which is preliminary data.</text>
</comment>
<dbReference type="InterPro" id="IPR001304">
    <property type="entry name" value="C-type_lectin-like"/>
</dbReference>
<evidence type="ECO:0000256" key="4">
    <source>
        <dbReference type="ARBA" id="ARBA00022734"/>
    </source>
</evidence>
<dbReference type="PANTHER" id="PTHR22799:SF1">
    <property type="entry name" value="C-TYPE LECTIN DOMAIN FAMILY 11 MEMBER A"/>
    <property type="match status" value="1"/>
</dbReference>
<evidence type="ECO:0000256" key="2">
    <source>
        <dbReference type="ARBA" id="ARBA00022525"/>
    </source>
</evidence>
<evidence type="ECO:0000313" key="7">
    <source>
        <dbReference type="Proteomes" id="UP000271974"/>
    </source>
</evidence>
<dbReference type="EMBL" id="RQTK01000114">
    <property type="protein sequence ID" value="RUS87312.1"/>
    <property type="molecule type" value="Genomic_DNA"/>
</dbReference>
<dbReference type="GO" id="GO:0005615">
    <property type="term" value="C:extracellular space"/>
    <property type="evidence" value="ECO:0007669"/>
    <property type="project" value="TreeGrafter"/>
</dbReference>
<dbReference type="SUPFAM" id="SSF56436">
    <property type="entry name" value="C-type lectin-like"/>
    <property type="match status" value="3"/>
</dbReference>
<dbReference type="PROSITE" id="PS50041">
    <property type="entry name" value="C_TYPE_LECTIN_2"/>
    <property type="match status" value="2"/>
</dbReference>
<keyword evidence="7" id="KW-1185">Reference proteome</keyword>
<dbReference type="InterPro" id="IPR016186">
    <property type="entry name" value="C-type_lectin-like/link_sf"/>
</dbReference>
<evidence type="ECO:0000313" key="6">
    <source>
        <dbReference type="EMBL" id="RUS87312.1"/>
    </source>
</evidence>
<dbReference type="PANTHER" id="PTHR22799">
    <property type="entry name" value="TETRANECTIN-RELATED"/>
    <property type="match status" value="1"/>
</dbReference>
<gene>
    <name evidence="6" type="ORF">EGW08_004924</name>
</gene>
<dbReference type="InterPro" id="IPR051663">
    <property type="entry name" value="CLec_Tetranectin-domain"/>
</dbReference>